<dbReference type="RefSeq" id="WP_181050245.1">
    <property type="nucleotide sequence ID" value="NZ_JACDXJ010000001.1"/>
</dbReference>
<dbReference type="Gene3D" id="1.10.10.1320">
    <property type="entry name" value="Anti-sigma factor, zinc-finger domain"/>
    <property type="match status" value="1"/>
</dbReference>
<keyword evidence="1" id="KW-1133">Transmembrane helix</keyword>
<organism evidence="2 3">
    <name type="scientific">Microvirga mediterraneensis</name>
    <dbReference type="NCBI Taxonomy" id="2754695"/>
    <lineage>
        <taxon>Bacteria</taxon>
        <taxon>Pseudomonadati</taxon>
        <taxon>Pseudomonadota</taxon>
        <taxon>Alphaproteobacteria</taxon>
        <taxon>Hyphomicrobiales</taxon>
        <taxon>Methylobacteriaceae</taxon>
        <taxon>Microvirga</taxon>
    </lineage>
</organism>
<evidence type="ECO:0008006" key="4">
    <source>
        <dbReference type="Google" id="ProtNLM"/>
    </source>
</evidence>
<evidence type="ECO:0000313" key="3">
    <source>
        <dbReference type="Proteomes" id="UP000572984"/>
    </source>
</evidence>
<proteinExistence type="predicted"/>
<evidence type="ECO:0000256" key="1">
    <source>
        <dbReference type="SAM" id="Phobius"/>
    </source>
</evidence>
<dbReference type="Proteomes" id="UP000572984">
    <property type="component" value="Unassembled WGS sequence"/>
</dbReference>
<sequence>MSQLHLSDEILMAFADGELDRPTATAIAKAMAEDPTVARRVMDFQQSRRLTHSAFSAASMPDVPPQLRAAVSAQIKVYEASRGVGAGSDVEPQSSRWFRWKSPFVQLALAASIAVIAVALGYFAGSRERAGAGGLMAQLENPMVHGILSKSASGEDVELPFGRLRVISTYRLADGVLCREFRLRSSQEAAEAIACRKNEWNTTFAVASTVNDDEYTPSGGDDLMAAYLQNINAGAALVGDAEARALAEASR</sequence>
<comment type="caution">
    <text evidence="2">The sequence shown here is derived from an EMBL/GenBank/DDBJ whole genome shotgun (WGS) entry which is preliminary data.</text>
</comment>
<name>A0A838BHV1_9HYPH</name>
<keyword evidence="1" id="KW-0812">Transmembrane</keyword>
<dbReference type="EMBL" id="JACDXJ010000001">
    <property type="protein sequence ID" value="MBA1154543.1"/>
    <property type="molecule type" value="Genomic_DNA"/>
</dbReference>
<protein>
    <recommendedName>
        <fullName evidence="4">Anti-sigma factor</fullName>
    </recommendedName>
</protein>
<keyword evidence="3" id="KW-1185">Reference proteome</keyword>
<accession>A0A838BHV1</accession>
<keyword evidence="1" id="KW-0472">Membrane</keyword>
<gene>
    <name evidence="2" type="ORF">H0S73_00200</name>
</gene>
<reference evidence="2 3" key="1">
    <citation type="submission" date="2020-07" db="EMBL/GenBank/DDBJ databases">
        <title>Draft genome and description of Microvirga mediterraneensis Marseille-Q2068 sp. nov.</title>
        <authorList>
            <person name="Boxberger M."/>
        </authorList>
    </citation>
    <scope>NUCLEOTIDE SEQUENCE [LARGE SCALE GENOMIC DNA]</scope>
    <source>
        <strain evidence="2 3">Marseille-Q2068</strain>
    </source>
</reference>
<feature type="transmembrane region" description="Helical" evidence="1">
    <location>
        <begin position="104"/>
        <end position="124"/>
    </location>
</feature>
<dbReference type="InterPro" id="IPR041916">
    <property type="entry name" value="Anti_sigma_zinc_sf"/>
</dbReference>
<dbReference type="AlphaFoldDB" id="A0A838BHV1"/>
<evidence type="ECO:0000313" key="2">
    <source>
        <dbReference type="EMBL" id="MBA1154543.1"/>
    </source>
</evidence>